<dbReference type="EMBL" id="CAHIKZ030005350">
    <property type="protein sequence ID" value="CAE1322971.1"/>
    <property type="molecule type" value="Genomic_DNA"/>
</dbReference>
<evidence type="ECO:0000256" key="9">
    <source>
        <dbReference type="ARBA" id="ARBA00046271"/>
    </source>
</evidence>
<feature type="compositionally biased region" description="Basic and acidic residues" evidence="11">
    <location>
        <begin position="14"/>
        <end position="34"/>
    </location>
</feature>
<keyword evidence="6 10" id="KW-0576">Peroxisome</keyword>
<gene>
    <name evidence="13" type="ORF">SPHA_72882</name>
</gene>
<feature type="compositionally biased region" description="Acidic residues" evidence="11">
    <location>
        <begin position="1"/>
        <end position="11"/>
    </location>
</feature>
<reference evidence="13" key="1">
    <citation type="submission" date="2021-01" db="EMBL/GenBank/DDBJ databases">
        <authorList>
            <person name="Li R."/>
            <person name="Bekaert M."/>
        </authorList>
    </citation>
    <scope>NUCLEOTIDE SEQUENCE</scope>
    <source>
        <strain evidence="13">Farmed</strain>
    </source>
</reference>
<evidence type="ECO:0000256" key="5">
    <source>
        <dbReference type="ARBA" id="ARBA00023136"/>
    </source>
</evidence>
<protein>
    <recommendedName>
        <fullName evidence="7 10">Peroxisomal membrane protein PEX14</fullName>
    </recommendedName>
    <alternativeName>
        <fullName evidence="8 10">Peroxin-14</fullName>
    </alternativeName>
</protein>
<evidence type="ECO:0000256" key="7">
    <source>
        <dbReference type="ARBA" id="ARBA00029502"/>
    </source>
</evidence>
<keyword evidence="5 10" id="KW-0472">Membrane</keyword>
<accession>A0A812EFW8</accession>
<name>A0A812EFW8_ACAPH</name>
<evidence type="ECO:0000256" key="2">
    <source>
        <dbReference type="ARBA" id="ARBA00022448"/>
    </source>
</evidence>
<evidence type="ECO:0000256" key="11">
    <source>
        <dbReference type="SAM" id="MobiDB-lite"/>
    </source>
</evidence>
<dbReference type="GO" id="GO:1990429">
    <property type="term" value="C:peroxisomal importomer complex"/>
    <property type="evidence" value="ECO:0007669"/>
    <property type="project" value="TreeGrafter"/>
</dbReference>
<evidence type="ECO:0000256" key="1">
    <source>
        <dbReference type="ARBA" id="ARBA00005443"/>
    </source>
</evidence>
<comment type="similarity">
    <text evidence="1 10">Belongs to the peroxin-14 family.</text>
</comment>
<keyword evidence="14" id="KW-1185">Reference proteome</keyword>
<comment type="function">
    <text evidence="10">Component of the PEX13-PEX14 docking complex, a translocon channel that specifically mediates the import of peroxisomal cargo proteins bound to PEX5 receptor. The PEX13-PEX14 docking complex forms a large import pore which can be opened to a diameter of about 9 nm. Mechanistically, PEX5 receptor along with cargo proteins associates with the PEX14 subunit of the PEX13-PEX14 docking complex in the cytosol, leading to the insertion of the receptor into the organelle membrane with the concomitant translocation of the cargo into the peroxisome matrix.</text>
</comment>
<dbReference type="InterPro" id="IPR036388">
    <property type="entry name" value="WH-like_DNA-bd_sf"/>
</dbReference>
<evidence type="ECO:0000313" key="13">
    <source>
        <dbReference type="EMBL" id="CAE1322971.1"/>
    </source>
</evidence>
<evidence type="ECO:0000256" key="8">
    <source>
        <dbReference type="ARBA" id="ARBA00029691"/>
    </source>
</evidence>
<dbReference type="Gene3D" id="1.10.10.10">
    <property type="entry name" value="Winged helix-like DNA-binding domain superfamily/Winged helix DNA-binding domain"/>
    <property type="match status" value="1"/>
</dbReference>
<evidence type="ECO:0000313" key="14">
    <source>
        <dbReference type="Proteomes" id="UP000597762"/>
    </source>
</evidence>
<dbReference type="Proteomes" id="UP000597762">
    <property type="component" value="Unassembled WGS sequence"/>
</dbReference>
<keyword evidence="3 10" id="KW-0653">Protein transport</keyword>
<dbReference type="InterPro" id="IPR006785">
    <property type="entry name" value="Pex14_N"/>
</dbReference>
<dbReference type="PANTHER" id="PTHR23058">
    <property type="entry name" value="PEROXISOMAL MEMBRANE PROTEIN PEX14"/>
    <property type="match status" value="1"/>
</dbReference>
<dbReference type="PANTHER" id="PTHR23058:SF0">
    <property type="entry name" value="PEROXISOMAL MEMBRANE PROTEIN PEX14"/>
    <property type="match status" value="1"/>
</dbReference>
<evidence type="ECO:0000256" key="4">
    <source>
        <dbReference type="ARBA" id="ARBA00023010"/>
    </source>
</evidence>
<dbReference type="AlphaFoldDB" id="A0A812EFW8"/>
<dbReference type="InterPro" id="IPR025655">
    <property type="entry name" value="PEX14"/>
</dbReference>
<keyword evidence="4" id="KW-0811">Translocation</keyword>
<dbReference type="Pfam" id="PF04695">
    <property type="entry name" value="Pex14_N"/>
    <property type="match status" value="1"/>
</dbReference>
<dbReference type="GO" id="GO:0005778">
    <property type="term" value="C:peroxisomal membrane"/>
    <property type="evidence" value="ECO:0007669"/>
    <property type="project" value="UniProtKB-SubCell"/>
</dbReference>
<comment type="caution">
    <text evidence="13">The sequence shown here is derived from an EMBL/GenBank/DDBJ whole genome shotgun (WGS) entry which is preliminary data.</text>
</comment>
<organism evidence="13 14">
    <name type="scientific">Acanthosepion pharaonis</name>
    <name type="common">Pharaoh cuttlefish</name>
    <name type="synonym">Sepia pharaonis</name>
    <dbReference type="NCBI Taxonomy" id="158019"/>
    <lineage>
        <taxon>Eukaryota</taxon>
        <taxon>Metazoa</taxon>
        <taxon>Spiralia</taxon>
        <taxon>Lophotrochozoa</taxon>
        <taxon>Mollusca</taxon>
        <taxon>Cephalopoda</taxon>
        <taxon>Coleoidea</taxon>
        <taxon>Decapodiformes</taxon>
        <taxon>Sepiida</taxon>
        <taxon>Sepiina</taxon>
        <taxon>Sepiidae</taxon>
        <taxon>Acanthosepion</taxon>
    </lineage>
</organism>
<dbReference type="GO" id="GO:0016560">
    <property type="term" value="P:protein import into peroxisome matrix, docking"/>
    <property type="evidence" value="ECO:0007669"/>
    <property type="project" value="UniProtKB-UniRule"/>
</dbReference>
<dbReference type="GO" id="GO:0005102">
    <property type="term" value="F:signaling receptor binding"/>
    <property type="evidence" value="ECO:0007669"/>
    <property type="project" value="TreeGrafter"/>
</dbReference>
<keyword evidence="2 10" id="KW-0813">Transport</keyword>
<feature type="region of interest" description="Disordered" evidence="11">
    <location>
        <begin position="1"/>
        <end position="44"/>
    </location>
</feature>
<feature type="domain" description="Peroxisome membrane anchor protein Pex14p N-terminal" evidence="12">
    <location>
        <begin position="56"/>
        <end position="98"/>
    </location>
</feature>
<sequence length="319" mass="35977">MADEDDEEETSEMATKDQPSEEKKEKLVVEKSPHNPEQSQENLITEELPHHPAESRENLIHTAVSFLQNPKVRDGPVAHKKAFLRKKGLTEEEISDAFIRSGTVAHVPQPMAPYPLVPPPPVAQVTPWMRIRETMVAGLLVWGLSKAAHRFYTEYVSPYFDLKWPQERRLEVIENSVLEMQNNLVETMKKVQEVVATVQHQQKQMLVLTEQLLKNMPSSGSISLHHNDQAANEIKAELNSIKGILLSRKQFPTVPNISATLPPWQLNASMPAAAATPQALEPETKACQIPNNKLDILPNLSQHSISLFLPFLSFLLFFL</sequence>
<dbReference type="OrthoDB" id="441517at2759"/>
<evidence type="ECO:0000259" key="12">
    <source>
        <dbReference type="Pfam" id="PF04695"/>
    </source>
</evidence>
<comment type="subcellular location">
    <subcellularLocation>
        <location evidence="9 10">Peroxisome membrane</location>
    </subcellularLocation>
</comment>
<evidence type="ECO:0000256" key="6">
    <source>
        <dbReference type="ARBA" id="ARBA00023140"/>
    </source>
</evidence>
<evidence type="ECO:0000256" key="10">
    <source>
        <dbReference type="RuleBase" id="RU367032"/>
    </source>
</evidence>
<proteinExistence type="inferred from homology"/>
<evidence type="ECO:0000256" key="3">
    <source>
        <dbReference type="ARBA" id="ARBA00022927"/>
    </source>
</evidence>